<dbReference type="EMBL" id="CAEZVR010000065">
    <property type="protein sequence ID" value="CAB4633539.1"/>
    <property type="molecule type" value="Genomic_DNA"/>
</dbReference>
<evidence type="ECO:0000313" key="2">
    <source>
        <dbReference type="EMBL" id="CAB4547685.1"/>
    </source>
</evidence>
<feature type="transmembrane region" description="Helical" evidence="1">
    <location>
        <begin position="41"/>
        <end position="60"/>
    </location>
</feature>
<proteinExistence type="predicted"/>
<gene>
    <name evidence="2" type="ORF">UFOPK1508_00173</name>
    <name evidence="3" type="ORF">UFOPK1599_00664</name>
    <name evidence="4" type="ORF">UFOPK2139_00385</name>
    <name evidence="5" type="ORF">UFOPK2179_00412</name>
    <name evidence="6" type="ORF">UFOPK3883_00006</name>
</gene>
<dbReference type="EMBL" id="CAEZWC010000026">
    <property type="protein sequence ID" value="CAB4644981.1"/>
    <property type="molecule type" value="Genomic_DNA"/>
</dbReference>
<dbReference type="EMBL" id="CAFBNV010000001">
    <property type="protein sequence ID" value="CAB4956939.1"/>
    <property type="molecule type" value="Genomic_DNA"/>
</dbReference>
<evidence type="ECO:0000256" key="1">
    <source>
        <dbReference type="SAM" id="Phobius"/>
    </source>
</evidence>
<evidence type="ECO:0000313" key="6">
    <source>
        <dbReference type="EMBL" id="CAB4956939.1"/>
    </source>
</evidence>
<keyword evidence="1" id="KW-0812">Transmembrane</keyword>
<keyword evidence="1" id="KW-0472">Membrane</keyword>
<keyword evidence="1" id="KW-1133">Transmembrane helix</keyword>
<reference evidence="3" key="1">
    <citation type="submission" date="2020-05" db="EMBL/GenBank/DDBJ databases">
        <authorList>
            <person name="Chiriac C."/>
            <person name="Salcher M."/>
            <person name="Ghai R."/>
            <person name="Kavagutti S V."/>
        </authorList>
    </citation>
    <scope>NUCLEOTIDE SEQUENCE</scope>
</reference>
<organism evidence="3">
    <name type="scientific">freshwater metagenome</name>
    <dbReference type="NCBI Taxonomy" id="449393"/>
    <lineage>
        <taxon>unclassified sequences</taxon>
        <taxon>metagenomes</taxon>
        <taxon>ecological metagenomes</taxon>
    </lineage>
</organism>
<accession>A0A6J6DF48</accession>
<dbReference type="InterPro" id="IPR021401">
    <property type="entry name" value="DUF3040"/>
</dbReference>
<dbReference type="Pfam" id="PF11239">
    <property type="entry name" value="DUF3040"/>
    <property type="match status" value="1"/>
</dbReference>
<dbReference type="EMBL" id="CAEZTE010000027">
    <property type="protein sequence ID" value="CAB4562680.1"/>
    <property type="molecule type" value="Genomic_DNA"/>
</dbReference>
<evidence type="ECO:0000313" key="3">
    <source>
        <dbReference type="EMBL" id="CAB4562680.1"/>
    </source>
</evidence>
<feature type="transmembrane region" description="Helical" evidence="1">
    <location>
        <begin position="66"/>
        <end position="87"/>
    </location>
</feature>
<dbReference type="EMBL" id="CAEZSW010000009">
    <property type="protein sequence ID" value="CAB4547685.1"/>
    <property type="molecule type" value="Genomic_DNA"/>
</dbReference>
<dbReference type="AlphaFoldDB" id="A0A6J6DF48"/>
<name>A0A6J6DF48_9ZZZZ</name>
<evidence type="ECO:0000313" key="4">
    <source>
        <dbReference type="EMBL" id="CAB4633539.1"/>
    </source>
</evidence>
<sequence>MALSDHERKLLAEMEAALEQEDPRLGSTLTGKARTKQGSRVLLGFSILLLGLLALVSGLVAKQTVVGVIAFLISLTGVLLIITNISLKPQMSRGNKKFGIGSNLEERWDRRNNNEI</sequence>
<protein>
    <submittedName>
        <fullName evidence="3">Unannotated protein</fullName>
    </submittedName>
</protein>
<evidence type="ECO:0000313" key="5">
    <source>
        <dbReference type="EMBL" id="CAB4644981.1"/>
    </source>
</evidence>